<dbReference type="EMBL" id="AGWJ02000002">
    <property type="protein sequence ID" value="EHO83697.2"/>
    <property type="molecule type" value="Genomic_DNA"/>
</dbReference>
<dbReference type="InterPro" id="IPR001091">
    <property type="entry name" value="RM_Methyltransferase"/>
</dbReference>
<evidence type="ECO:0000256" key="2">
    <source>
        <dbReference type="ARBA" id="ARBA00022679"/>
    </source>
</evidence>
<dbReference type="InterPro" id="IPR029063">
    <property type="entry name" value="SAM-dependent_MTases_sf"/>
</dbReference>
<evidence type="ECO:0000256" key="3">
    <source>
        <dbReference type="RuleBase" id="RU362026"/>
    </source>
</evidence>
<dbReference type="GO" id="GO:0008170">
    <property type="term" value="F:N-methyltransferase activity"/>
    <property type="evidence" value="ECO:0007669"/>
    <property type="project" value="InterPro"/>
</dbReference>
<dbReference type="PATRIC" id="fig|457404.5.peg.547"/>
<comment type="similarity">
    <text evidence="3">Belongs to the N(4)/N(6)-methyltransferase family.</text>
</comment>
<gene>
    <name evidence="5" type="ORF">HMPREF0402_00715</name>
</gene>
<organism evidence="5 6">
    <name type="scientific">Fusobacterium ulcerans 12-1B</name>
    <dbReference type="NCBI Taxonomy" id="457404"/>
    <lineage>
        <taxon>Bacteria</taxon>
        <taxon>Fusobacteriati</taxon>
        <taxon>Fusobacteriota</taxon>
        <taxon>Fusobacteriia</taxon>
        <taxon>Fusobacteriales</taxon>
        <taxon>Fusobacteriaceae</taxon>
        <taxon>Fusobacterium</taxon>
    </lineage>
</organism>
<dbReference type="EC" id="2.1.1.-" evidence="3"/>
<dbReference type="GO" id="GO:0003677">
    <property type="term" value="F:DNA binding"/>
    <property type="evidence" value="ECO:0007669"/>
    <property type="project" value="InterPro"/>
</dbReference>
<protein>
    <recommendedName>
        <fullName evidence="3">Methyltransferase</fullName>
        <ecNumber evidence="3">2.1.1.-</ecNumber>
    </recommendedName>
</protein>
<name>H1PQM2_9FUSO</name>
<evidence type="ECO:0000313" key="6">
    <source>
        <dbReference type="Proteomes" id="UP000003233"/>
    </source>
</evidence>
<keyword evidence="6" id="KW-1185">Reference proteome</keyword>
<keyword evidence="1" id="KW-0489">Methyltransferase</keyword>
<dbReference type="RefSeq" id="WP_016361689.1">
    <property type="nucleotide sequence ID" value="NZ_KE161007.1"/>
</dbReference>
<evidence type="ECO:0000313" key="5">
    <source>
        <dbReference type="EMBL" id="EHO83697.2"/>
    </source>
</evidence>
<keyword evidence="2" id="KW-0808">Transferase</keyword>
<proteinExistence type="inferred from homology"/>
<reference evidence="5 6" key="1">
    <citation type="submission" date="2012-07" db="EMBL/GenBank/DDBJ databases">
        <title>The Genome Sequence of Fusobacterium ulcerans 12_1B.</title>
        <authorList>
            <consortium name="The Broad Institute Genome Sequencing Platform"/>
            <person name="Earl A."/>
            <person name="Ward D."/>
            <person name="Feldgarden M."/>
            <person name="Gevers D."/>
            <person name="Strauss J."/>
            <person name="Ambrose C.E."/>
            <person name="Allen-Vercoe E."/>
            <person name="Walker B."/>
            <person name="Young S.K."/>
            <person name="Zeng Q."/>
            <person name="Gargeya S."/>
            <person name="Fitzgerald M."/>
            <person name="Haas B."/>
            <person name="Abouelleil A."/>
            <person name="Alvarado L."/>
            <person name="Arachchi H.M."/>
            <person name="Berlin A.M."/>
            <person name="Chapman S.B."/>
            <person name="Goldberg J."/>
            <person name="Griggs A."/>
            <person name="Gujja S."/>
            <person name="Hansen M."/>
            <person name="Howarth C."/>
            <person name="Imamovic A."/>
            <person name="Larimer J."/>
            <person name="McCowen C."/>
            <person name="Montmayeur A."/>
            <person name="Murphy C."/>
            <person name="Neiman D."/>
            <person name="Pearson M."/>
            <person name="Priest M."/>
            <person name="Roberts A."/>
            <person name="Saif S."/>
            <person name="Shea T."/>
            <person name="Sisk P."/>
            <person name="Sykes S."/>
            <person name="Wortman J."/>
            <person name="Nusbaum C."/>
            <person name="Birren B."/>
        </authorList>
    </citation>
    <scope>NUCLEOTIDE SEQUENCE [LARGE SCALE GENOMIC DNA]</scope>
    <source>
        <strain evidence="5 6">12_1B</strain>
    </source>
</reference>
<dbReference type="InterPro" id="IPR002941">
    <property type="entry name" value="DNA_methylase_N4/N6"/>
</dbReference>
<dbReference type="Pfam" id="PF01555">
    <property type="entry name" value="N6_N4_Mtase"/>
    <property type="match status" value="1"/>
</dbReference>
<dbReference type="GO" id="GO:0032259">
    <property type="term" value="P:methylation"/>
    <property type="evidence" value="ECO:0007669"/>
    <property type="project" value="UniProtKB-KW"/>
</dbReference>
<dbReference type="PRINTS" id="PR00508">
    <property type="entry name" value="S21N4MTFRASE"/>
</dbReference>
<dbReference type="AlphaFoldDB" id="H1PQM2"/>
<evidence type="ECO:0000259" key="4">
    <source>
        <dbReference type="Pfam" id="PF01555"/>
    </source>
</evidence>
<dbReference type="SUPFAM" id="SSF53335">
    <property type="entry name" value="S-adenosyl-L-methionine-dependent methyltransferases"/>
    <property type="match status" value="1"/>
</dbReference>
<dbReference type="HOGENOM" id="CLU_024927_3_0_0"/>
<dbReference type="Proteomes" id="UP000003233">
    <property type="component" value="Unassembled WGS sequence"/>
</dbReference>
<dbReference type="Gene3D" id="3.40.50.150">
    <property type="entry name" value="Vaccinia Virus protein VP39"/>
    <property type="match status" value="1"/>
</dbReference>
<sequence>MEINLILGDAIKEIKNINKKVDCIIADVPQGITCNSWDIPFNLEKLWQSIEMITEENAPIILMSNQPYTSILISSNIKNYKYSWYWQKVRGRGYLNVKRQPLRDIEEICVFYKKQCFYSPQMVKGKENHGIGKARDNYSNQGTTYKKHKKIFTKGDMKYPKQLLEFKEPHPPIYSTQKPVELLEYLLKTYTKEGDTVLDFCMGSGTTGVACKNLNRNFIGIDKSETAFKIAQLRLKED</sequence>
<comment type="caution">
    <text evidence="5">The sequence shown here is derived from an EMBL/GenBank/DDBJ whole genome shotgun (WGS) entry which is preliminary data.</text>
</comment>
<feature type="domain" description="DNA methylase N-4/N-6" evidence="4">
    <location>
        <begin position="71"/>
        <end position="232"/>
    </location>
</feature>
<evidence type="ECO:0000256" key="1">
    <source>
        <dbReference type="ARBA" id="ARBA00022603"/>
    </source>
</evidence>
<accession>H1PQM2</accession>